<dbReference type="PANTHER" id="PTHR12151:SF25">
    <property type="entry name" value="LINALOOL DEHYDRATASE_ISOMERASE DOMAIN-CONTAINING PROTEIN"/>
    <property type="match status" value="1"/>
</dbReference>
<feature type="domain" description="Thioredoxin" evidence="6">
    <location>
        <begin position="52"/>
        <end position="228"/>
    </location>
</feature>
<dbReference type="EMBL" id="JAAYYV010000140">
    <property type="protein sequence ID" value="NLF53840.1"/>
    <property type="molecule type" value="Genomic_DNA"/>
</dbReference>
<dbReference type="Pfam" id="PF02630">
    <property type="entry name" value="SCO1-SenC"/>
    <property type="match status" value="1"/>
</dbReference>
<keyword evidence="2 3" id="KW-0186">Copper</keyword>
<evidence type="ECO:0000256" key="1">
    <source>
        <dbReference type="ARBA" id="ARBA00010996"/>
    </source>
</evidence>
<dbReference type="Gene3D" id="3.40.30.10">
    <property type="entry name" value="Glutaredoxin"/>
    <property type="match status" value="1"/>
</dbReference>
<evidence type="ECO:0000259" key="6">
    <source>
        <dbReference type="PROSITE" id="PS51352"/>
    </source>
</evidence>
<evidence type="ECO:0000256" key="5">
    <source>
        <dbReference type="SAM" id="SignalP"/>
    </source>
</evidence>
<name>A0A7X7LVH6_9RHOO</name>
<comment type="similarity">
    <text evidence="1">Belongs to the SCO1/2 family.</text>
</comment>
<evidence type="ECO:0000313" key="8">
    <source>
        <dbReference type="Proteomes" id="UP000536534"/>
    </source>
</evidence>
<evidence type="ECO:0000256" key="3">
    <source>
        <dbReference type="PIRSR" id="PIRSR603782-1"/>
    </source>
</evidence>
<dbReference type="RefSeq" id="WP_068806835.1">
    <property type="nucleotide sequence ID" value="NZ_MBFM01000003.1"/>
</dbReference>
<feature type="chain" id="PRO_5031550758" evidence="5">
    <location>
        <begin position="29"/>
        <end position="233"/>
    </location>
</feature>
<dbReference type="CDD" id="cd02968">
    <property type="entry name" value="SCO"/>
    <property type="match status" value="1"/>
</dbReference>
<feature type="binding site" evidence="3">
    <location>
        <position position="97"/>
    </location>
    <ligand>
        <name>Cu cation</name>
        <dbReference type="ChEBI" id="CHEBI:23378"/>
    </ligand>
</feature>
<dbReference type="Proteomes" id="UP000536534">
    <property type="component" value="Unassembled WGS sequence"/>
</dbReference>
<accession>A0A7X7LVH6</accession>
<dbReference type="InterPro" id="IPR013766">
    <property type="entry name" value="Thioredoxin_domain"/>
</dbReference>
<dbReference type="InterPro" id="IPR036249">
    <property type="entry name" value="Thioredoxin-like_sf"/>
</dbReference>
<gene>
    <name evidence="7" type="ORF">GX576_05490</name>
</gene>
<dbReference type="AlphaFoldDB" id="A0A7X7LVH6"/>
<feature type="binding site" evidence="3">
    <location>
        <position position="192"/>
    </location>
    <ligand>
        <name>Cu cation</name>
        <dbReference type="ChEBI" id="CHEBI:23378"/>
    </ligand>
</feature>
<feature type="binding site" evidence="3">
    <location>
        <position position="91"/>
    </location>
    <ligand>
        <name>Cu cation</name>
        <dbReference type="ChEBI" id="CHEBI:23378"/>
    </ligand>
</feature>
<protein>
    <submittedName>
        <fullName evidence="7">SCO family protein</fullName>
    </submittedName>
</protein>
<feature type="disulfide bond" description="Redox-active" evidence="4">
    <location>
        <begin position="91"/>
        <end position="97"/>
    </location>
</feature>
<keyword evidence="4" id="KW-1015">Disulfide bond</keyword>
<evidence type="ECO:0000256" key="2">
    <source>
        <dbReference type="ARBA" id="ARBA00023008"/>
    </source>
</evidence>
<organism evidence="7 8">
    <name type="scientific">Thauera phenolivorans</name>
    <dbReference type="NCBI Taxonomy" id="1792543"/>
    <lineage>
        <taxon>Bacteria</taxon>
        <taxon>Pseudomonadati</taxon>
        <taxon>Pseudomonadota</taxon>
        <taxon>Betaproteobacteria</taxon>
        <taxon>Rhodocyclales</taxon>
        <taxon>Zoogloeaceae</taxon>
        <taxon>Thauera</taxon>
    </lineage>
</organism>
<comment type="caution">
    <text evidence="7">The sequence shown here is derived from an EMBL/GenBank/DDBJ whole genome shotgun (WGS) entry which is preliminary data.</text>
</comment>
<feature type="signal peptide" evidence="5">
    <location>
        <begin position="1"/>
        <end position="28"/>
    </location>
</feature>
<dbReference type="OrthoDB" id="8550465at2"/>
<dbReference type="PROSITE" id="PS51352">
    <property type="entry name" value="THIOREDOXIN_2"/>
    <property type="match status" value="1"/>
</dbReference>
<reference evidence="7 8" key="1">
    <citation type="journal article" date="2020" name="Biotechnol. Biofuels">
        <title>New insights from the biogas microbiome by comprehensive genome-resolved metagenomics of nearly 1600 species originating from multiple anaerobic digesters.</title>
        <authorList>
            <person name="Campanaro S."/>
            <person name="Treu L."/>
            <person name="Rodriguez-R L.M."/>
            <person name="Kovalovszki A."/>
            <person name="Ziels R.M."/>
            <person name="Maus I."/>
            <person name="Zhu X."/>
            <person name="Kougias P.G."/>
            <person name="Basile A."/>
            <person name="Luo G."/>
            <person name="Schluter A."/>
            <person name="Konstantinidis K.T."/>
            <person name="Angelidaki I."/>
        </authorList>
    </citation>
    <scope>NUCLEOTIDE SEQUENCE [LARGE SCALE GENOMIC DNA]</scope>
    <source>
        <strain evidence="7">AS06rmzACSIP_256</strain>
    </source>
</reference>
<keyword evidence="3" id="KW-0479">Metal-binding</keyword>
<dbReference type="GO" id="GO:0046872">
    <property type="term" value="F:metal ion binding"/>
    <property type="evidence" value="ECO:0007669"/>
    <property type="project" value="UniProtKB-KW"/>
</dbReference>
<dbReference type="PANTHER" id="PTHR12151">
    <property type="entry name" value="ELECTRON TRANSPORT PROTIN SCO1/SENC FAMILY MEMBER"/>
    <property type="match status" value="1"/>
</dbReference>
<dbReference type="InterPro" id="IPR003782">
    <property type="entry name" value="SCO1/SenC"/>
</dbReference>
<dbReference type="SUPFAM" id="SSF52833">
    <property type="entry name" value="Thioredoxin-like"/>
    <property type="match status" value="1"/>
</dbReference>
<keyword evidence="5" id="KW-0732">Signal</keyword>
<proteinExistence type="inferred from homology"/>
<evidence type="ECO:0000313" key="7">
    <source>
        <dbReference type="EMBL" id="NLF53840.1"/>
    </source>
</evidence>
<evidence type="ECO:0000256" key="4">
    <source>
        <dbReference type="PIRSR" id="PIRSR603782-2"/>
    </source>
</evidence>
<sequence length="233" mass="25798">MYRARWRTAGAALLVAGGLLATAPTHGAASPELAPRTPVQGFVPPPAGSYALPPIQRAPEGMVLDTNGRHQAFSRYTTGRVTLLSFMYTYCTDPIGCPLAYETMMTIRARLLARPELALAVRLVSLSFDPTHDDPTEMKRYAGKLADPGAVLRWHFLTTRSVAELKPMLDALGQDVSVELDDRGRPTRVLNHMLKLFLIDPRGRVREIYTTAYLLPEVMLNDIETLLLEPADR</sequence>